<dbReference type="OrthoDB" id="5086080at2759"/>
<dbReference type="CDD" id="cd14688">
    <property type="entry name" value="bZIP_YAP"/>
    <property type="match status" value="1"/>
</dbReference>
<accession>A0A7H8R2A2</accession>
<keyword evidence="1" id="KW-0175">Coiled coil</keyword>
<sequence>MASSPPVSRGRPRGDAAAARARLMRKREIDRLAQRANRERNKQRMQMLEEEVSRLKSQDQNAAHAGLIETIRQQQNRLDELQGALTKVLSISSTVCQSTSLPREEERGSSGSDTTCRDGQQCSQSSSTTSSSLCGKERILEFPEEHQQLSFPVETNGLQSLGPLLSPNIMQIMVDKFSQAACDPYLGLPFLPLAADEEKWDVSNDAFHNALASAPSFVCPDAVDPDVPLQAIFCGWHMVDSRERENPIWKMLRLIDERVFGLWTSKAQKAALMFVTHTLIKYHMNPTPENLKALPTWLRPRPSQVNVTHPLVIDLLLWPGLRDRLVFEYTNYTKTGEFSSFYCNHLCFDWPFPDNEIYAFDSRENRFRLSSKFMEYALDLSRWSMDRAFLARYPEMKHDIPAYEDRLGLPDRI</sequence>
<dbReference type="AlphaFoldDB" id="A0A7H8R2A2"/>
<evidence type="ECO:0008006" key="5">
    <source>
        <dbReference type="Google" id="ProtNLM"/>
    </source>
</evidence>
<evidence type="ECO:0000256" key="1">
    <source>
        <dbReference type="SAM" id="Coils"/>
    </source>
</evidence>
<dbReference type="RefSeq" id="XP_035346544.1">
    <property type="nucleotide sequence ID" value="XM_035490651.1"/>
</dbReference>
<feature type="region of interest" description="Disordered" evidence="2">
    <location>
        <begin position="96"/>
        <end position="131"/>
    </location>
</feature>
<gene>
    <name evidence="3" type="ORF">TRUGW13939_07512</name>
</gene>
<feature type="coiled-coil region" evidence="1">
    <location>
        <begin position="31"/>
        <end position="84"/>
    </location>
</feature>
<keyword evidence="4" id="KW-1185">Reference proteome</keyword>
<organism evidence="3 4">
    <name type="scientific">Talaromyces rugulosus</name>
    <name type="common">Penicillium rugulosum</name>
    <dbReference type="NCBI Taxonomy" id="121627"/>
    <lineage>
        <taxon>Eukaryota</taxon>
        <taxon>Fungi</taxon>
        <taxon>Dikarya</taxon>
        <taxon>Ascomycota</taxon>
        <taxon>Pezizomycotina</taxon>
        <taxon>Eurotiomycetes</taxon>
        <taxon>Eurotiomycetidae</taxon>
        <taxon>Eurotiales</taxon>
        <taxon>Trichocomaceae</taxon>
        <taxon>Talaromyces</taxon>
        <taxon>Talaromyces sect. Islandici</taxon>
    </lineage>
</organism>
<dbReference type="KEGG" id="trg:TRUGW13939_07512"/>
<evidence type="ECO:0000313" key="3">
    <source>
        <dbReference type="EMBL" id="QKX60367.1"/>
    </source>
</evidence>
<feature type="region of interest" description="Disordered" evidence="2">
    <location>
        <begin position="1"/>
        <end position="21"/>
    </location>
</feature>
<dbReference type="InterPro" id="IPR021833">
    <property type="entry name" value="DUF3425"/>
</dbReference>
<dbReference type="Pfam" id="PF11905">
    <property type="entry name" value="DUF3425"/>
    <property type="match status" value="1"/>
</dbReference>
<protein>
    <recommendedName>
        <fullName evidence="5">BZIP domain-containing protein</fullName>
    </recommendedName>
</protein>
<evidence type="ECO:0000256" key="2">
    <source>
        <dbReference type="SAM" id="MobiDB-lite"/>
    </source>
</evidence>
<name>A0A7H8R2A2_TALRU</name>
<reference evidence="4" key="1">
    <citation type="submission" date="2020-06" db="EMBL/GenBank/DDBJ databases">
        <title>A chromosome-scale genome assembly of Talaromyces rugulosus W13939.</title>
        <authorList>
            <person name="Wang B."/>
            <person name="Guo L."/>
            <person name="Ye K."/>
            <person name="Wang L."/>
        </authorList>
    </citation>
    <scope>NUCLEOTIDE SEQUENCE [LARGE SCALE GENOMIC DNA]</scope>
    <source>
        <strain evidence="4">W13939</strain>
    </source>
</reference>
<dbReference type="PANTHER" id="PTHR37012:SF7">
    <property type="entry name" value="B-ZIP TRANSCRIPTION FACTOR (EUROFUNG)-RELATED"/>
    <property type="match status" value="1"/>
</dbReference>
<dbReference type="Proteomes" id="UP000509510">
    <property type="component" value="Chromosome IV"/>
</dbReference>
<feature type="compositionally biased region" description="Low complexity" evidence="2">
    <location>
        <begin position="120"/>
        <end position="131"/>
    </location>
</feature>
<feature type="compositionally biased region" description="Polar residues" evidence="2">
    <location>
        <begin position="109"/>
        <end position="118"/>
    </location>
</feature>
<dbReference type="GeneID" id="55995003"/>
<evidence type="ECO:0000313" key="4">
    <source>
        <dbReference type="Proteomes" id="UP000509510"/>
    </source>
</evidence>
<dbReference type="PANTHER" id="PTHR37012">
    <property type="entry name" value="B-ZIP TRANSCRIPTION FACTOR (EUROFUNG)-RELATED"/>
    <property type="match status" value="1"/>
</dbReference>
<dbReference type="EMBL" id="CP055901">
    <property type="protein sequence ID" value="QKX60367.1"/>
    <property type="molecule type" value="Genomic_DNA"/>
</dbReference>
<proteinExistence type="predicted"/>